<evidence type="ECO:0000313" key="3">
    <source>
        <dbReference type="Proteomes" id="UP000316665"/>
    </source>
</evidence>
<dbReference type="AlphaFoldDB" id="A0A4Y6RN48"/>
<protein>
    <submittedName>
        <fullName evidence="2">Antitoxin</fullName>
    </submittedName>
</protein>
<evidence type="ECO:0000259" key="1">
    <source>
        <dbReference type="Pfam" id="PF21217"/>
    </source>
</evidence>
<proteinExistence type="predicted"/>
<dbReference type="Pfam" id="PF21217">
    <property type="entry name" value="PaaA2"/>
    <property type="match status" value="1"/>
</dbReference>
<name>A0A4Y6RN48_9BURK</name>
<keyword evidence="3" id="KW-1185">Reference proteome</keyword>
<accession>A0A4Y6RN48</accession>
<feature type="domain" description="Stability determinant" evidence="1">
    <location>
        <begin position="16"/>
        <end position="47"/>
    </location>
</feature>
<dbReference type="OrthoDB" id="1666683at2"/>
<organism evidence="2 3">
    <name type="scientific">Janthinobacterium tructae</name>
    <dbReference type="NCBI Taxonomy" id="2590869"/>
    <lineage>
        <taxon>Bacteria</taxon>
        <taxon>Pseudomonadati</taxon>
        <taxon>Pseudomonadota</taxon>
        <taxon>Betaproteobacteria</taxon>
        <taxon>Burkholderiales</taxon>
        <taxon>Oxalobacteraceae</taxon>
        <taxon>Janthinobacterium</taxon>
    </lineage>
</organism>
<dbReference type="EMBL" id="CP041185">
    <property type="protein sequence ID" value="QDG74339.1"/>
    <property type="molecule type" value="Genomic_DNA"/>
</dbReference>
<sequence>MSTILPSTTSAFETTETAETYDHWFRAKVLASLNDDRPARPHDTVMAQLKKIVAAGPDDHAADSMEG</sequence>
<dbReference type="KEGG" id="jas:FJQ89_25825"/>
<evidence type="ECO:0000313" key="2">
    <source>
        <dbReference type="EMBL" id="QDG74339.1"/>
    </source>
</evidence>
<dbReference type="InterPro" id="IPR048851">
    <property type="entry name" value="PaaA2_dom"/>
</dbReference>
<reference evidence="2 3" key="1">
    <citation type="submission" date="2019-06" db="EMBL/GenBank/DDBJ databases">
        <title>Complete genome sequence of Janthinobacterium sp. SNU WT3 isolated from diseased rainbow trout.</title>
        <authorList>
            <person name="Oh W.T."/>
            <person name="Park S.C."/>
        </authorList>
    </citation>
    <scope>NUCLEOTIDE SEQUENCE [LARGE SCALE GENOMIC DNA]</scope>
    <source>
        <strain evidence="2 3">SNU WT3</strain>
    </source>
</reference>
<gene>
    <name evidence="2" type="ORF">FJQ89_25825</name>
</gene>
<dbReference type="Proteomes" id="UP000316665">
    <property type="component" value="Chromosome"/>
</dbReference>
<dbReference type="Gene3D" id="6.20.450.20">
    <property type="match status" value="1"/>
</dbReference>